<dbReference type="Gene3D" id="3.40.50.720">
    <property type="entry name" value="NAD(P)-binding Rossmann-like Domain"/>
    <property type="match status" value="1"/>
</dbReference>
<dbReference type="SUPFAM" id="SSF51735">
    <property type="entry name" value="NAD(P)-binding Rossmann-fold domains"/>
    <property type="match status" value="1"/>
</dbReference>
<dbReference type="InterPro" id="IPR011304">
    <property type="entry name" value="L-lactate_DH"/>
</dbReference>
<evidence type="ECO:0000256" key="7">
    <source>
        <dbReference type="HAMAP-Rule" id="MF_00488"/>
    </source>
</evidence>
<dbReference type="SUPFAM" id="SSF56327">
    <property type="entry name" value="LDH C-terminal domain-like"/>
    <property type="match status" value="1"/>
</dbReference>
<keyword evidence="5 7" id="KW-0520">NAD</keyword>
<comment type="activity regulation">
    <text evidence="7">Allosterically activated by fructose 1,6-bisphosphate (FBP).</text>
</comment>
<protein>
    <recommendedName>
        <fullName evidence="3 7">L-lactate dehydrogenase</fullName>
        <shortName evidence="7">L-LDH</shortName>
        <ecNumber evidence="3 7">1.1.1.27</ecNumber>
    </recommendedName>
</protein>
<keyword evidence="7" id="KW-0597">Phosphoprotein</keyword>
<organism evidence="10 11">
    <name type="scientific">Symbiobacterium terraclitae</name>
    <dbReference type="NCBI Taxonomy" id="557451"/>
    <lineage>
        <taxon>Bacteria</taxon>
        <taxon>Bacillati</taxon>
        <taxon>Bacillota</taxon>
        <taxon>Clostridia</taxon>
        <taxon>Eubacteriales</taxon>
        <taxon>Symbiobacteriaceae</taxon>
        <taxon>Symbiobacterium</taxon>
    </lineage>
</organism>
<keyword evidence="7" id="KW-0021">Allosteric enzyme</keyword>
<accession>A0ABS4JV60</accession>
<dbReference type="NCBIfam" id="NF000824">
    <property type="entry name" value="PRK00066.1"/>
    <property type="match status" value="1"/>
</dbReference>
<dbReference type="InterPro" id="IPR015955">
    <property type="entry name" value="Lactate_DH/Glyco_Ohase_4_C"/>
</dbReference>
<evidence type="ECO:0000256" key="6">
    <source>
        <dbReference type="ARBA" id="ARBA00049258"/>
    </source>
</evidence>
<evidence type="ECO:0000256" key="1">
    <source>
        <dbReference type="ARBA" id="ARBA00004843"/>
    </source>
</evidence>
<comment type="catalytic activity">
    <reaction evidence="6 7">
        <text>(S)-lactate + NAD(+) = pyruvate + NADH + H(+)</text>
        <dbReference type="Rhea" id="RHEA:23444"/>
        <dbReference type="ChEBI" id="CHEBI:15361"/>
        <dbReference type="ChEBI" id="CHEBI:15378"/>
        <dbReference type="ChEBI" id="CHEBI:16651"/>
        <dbReference type="ChEBI" id="CHEBI:57540"/>
        <dbReference type="ChEBI" id="CHEBI:57945"/>
        <dbReference type="EC" id="1.1.1.27"/>
    </reaction>
</comment>
<feature type="binding site" evidence="7">
    <location>
        <position position="166"/>
    </location>
    <ligand>
        <name>beta-D-fructose 1,6-bisphosphate</name>
        <dbReference type="ChEBI" id="CHEBI:32966"/>
        <note>allosteric activator</note>
    </ligand>
</feature>
<feature type="binding site" evidence="7">
    <location>
        <position position="80"/>
    </location>
    <ligand>
        <name>substrate</name>
    </ligand>
</feature>
<name>A0ABS4JV60_9FIRM</name>
<dbReference type="Gene3D" id="3.90.110.10">
    <property type="entry name" value="Lactate dehydrogenase/glycoside hydrolase, family 4, C-terminal"/>
    <property type="match status" value="1"/>
</dbReference>
<comment type="function">
    <text evidence="7">Catalyzes the conversion of lactate to pyruvate.</text>
</comment>
<dbReference type="PIRSF" id="PIRSF000102">
    <property type="entry name" value="Lac_mal_DH"/>
    <property type="match status" value="1"/>
</dbReference>
<dbReference type="InterPro" id="IPR036291">
    <property type="entry name" value="NAD(P)-bd_dom_sf"/>
</dbReference>
<dbReference type="PANTHER" id="PTHR43128">
    <property type="entry name" value="L-2-HYDROXYCARBOXYLATE DEHYDROGENASE (NAD(P)(+))"/>
    <property type="match status" value="1"/>
</dbReference>
<proteinExistence type="inferred from homology"/>
<feature type="binding site" evidence="7">
    <location>
        <position position="86"/>
    </location>
    <ligand>
        <name>substrate</name>
    </ligand>
</feature>
<evidence type="ECO:0000259" key="8">
    <source>
        <dbReference type="Pfam" id="PF00056"/>
    </source>
</evidence>
<dbReference type="HAMAP" id="MF_00488">
    <property type="entry name" value="Lactate_dehydrog"/>
    <property type="match status" value="1"/>
</dbReference>
<dbReference type="InterPro" id="IPR001236">
    <property type="entry name" value="Lactate/malate_DH_N"/>
</dbReference>
<feature type="active site" description="Proton acceptor" evidence="7">
    <location>
        <position position="173"/>
    </location>
</feature>
<feature type="modified residue" description="Phosphotyrosine" evidence="7">
    <location>
        <position position="219"/>
    </location>
</feature>
<keyword evidence="4 7" id="KW-0560">Oxidoreductase</keyword>
<dbReference type="EMBL" id="JAGGLG010000028">
    <property type="protein sequence ID" value="MBP2019421.1"/>
    <property type="molecule type" value="Genomic_DNA"/>
</dbReference>
<feature type="binding site" evidence="7">
    <location>
        <position position="63"/>
    </location>
    <ligand>
        <name>NAD(+)</name>
        <dbReference type="ChEBI" id="CHEBI:57540"/>
    </ligand>
</feature>
<feature type="domain" description="Lactate/malate dehydrogenase C-terminal" evidence="9">
    <location>
        <begin position="143"/>
        <end position="308"/>
    </location>
</feature>
<dbReference type="PANTHER" id="PTHR43128:SF16">
    <property type="entry name" value="L-LACTATE DEHYDROGENASE"/>
    <property type="match status" value="1"/>
</dbReference>
<dbReference type="Proteomes" id="UP001519289">
    <property type="component" value="Unassembled WGS sequence"/>
</dbReference>
<dbReference type="GO" id="GO:0004459">
    <property type="term" value="F:L-lactate dehydrogenase (NAD+) activity"/>
    <property type="evidence" value="ECO:0007669"/>
    <property type="project" value="UniProtKB-EC"/>
</dbReference>
<comment type="subcellular location">
    <subcellularLocation>
        <location evidence="7">Cytoplasm</location>
    </subcellularLocation>
</comment>
<feature type="domain" description="Lactate/malate dehydrogenase N-terminal" evidence="8">
    <location>
        <begin position="3"/>
        <end position="140"/>
    </location>
</feature>
<feature type="binding site" evidence="7">
    <location>
        <position position="141"/>
    </location>
    <ligand>
        <name>NAD(+)</name>
        <dbReference type="ChEBI" id="CHEBI:57540"/>
    </ligand>
</feature>
<evidence type="ECO:0000259" key="9">
    <source>
        <dbReference type="Pfam" id="PF02866"/>
    </source>
</evidence>
<dbReference type="Pfam" id="PF00056">
    <property type="entry name" value="Ldh_1_N"/>
    <property type="match status" value="1"/>
</dbReference>
<feature type="binding site" evidence="7">
    <location>
        <begin position="146"/>
        <end position="149"/>
    </location>
    <ligand>
        <name>substrate</name>
    </ligand>
</feature>
<feature type="binding site" evidence="7">
    <location>
        <position position="38"/>
    </location>
    <ligand>
        <name>NAD(+)</name>
        <dbReference type="ChEBI" id="CHEBI:57540"/>
    </ligand>
</feature>
<dbReference type="EC" id="1.1.1.27" evidence="3 7"/>
<dbReference type="PRINTS" id="PR00086">
    <property type="entry name" value="LLDHDRGNASE"/>
</dbReference>
<dbReference type="NCBIfam" id="NF004863">
    <property type="entry name" value="PRK06223.1"/>
    <property type="match status" value="1"/>
</dbReference>
<dbReference type="InterPro" id="IPR001557">
    <property type="entry name" value="L-lactate/malate_DH"/>
</dbReference>
<evidence type="ECO:0000256" key="4">
    <source>
        <dbReference type="ARBA" id="ARBA00023002"/>
    </source>
</evidence>
<comment type="caution">
    <text evidence="10">The sequence shown here is derived from an EMBL/GenBank/DDBJ whole genome shotgun (WGS) entry which is preliminary data.</text>
</comment>
<dbReference type="PROSITE" id="PS00064">
    <property type="entry name" value="L_LDH"/>
    <property type="match status" value="1"/>
</dbReference>
<feature type="binding site" evidence="7">
    <location>
        <begin position="118"/>
        <end position="121"/>
    </location>
    <ligand>
        <name>substrate</name>
    </ligand>
</feature>
<sequence>MSKIVLVGCGQVGATFAYTVLLKGLTNELVVIDSNKEKALGDVLDLNHGLMLAHPMKIGVGDYPDCADADLIVISAGVAQRPGETRIDLMSRNVAVFDEIISQVTRYNRDGILLIATNPVDILTQVALKLSGWPAHRVIGSGTLLDSSRLRYLMASRLGVDPRSVHGMVIGEHGDSEIAVWSAASVGGVPIDSPEAGARWHLSPEERAEIYEETRTAAYQIIAAKGATYYAIALALARICEAVLRDQKSILPVSTYLQDYHGIDGLCLGVPAVVGRRGVEEVVRIPLTAEEERQLQASAAKLRQFLDEIGF</sequence>
<gene>
    <name evidence="7" type="primary">ldh</name>
    <name evidence="10" type="ORF">J2Z79_002860</name>
</gene>
<feature type="binding site" evidence="7">
    <location>
        <position position="33"/>
    </location>
    <ligand>
        <name>NAD(+)</name>
        <dbReference type="ChEBI" id="CHEBI:57540"/>
    </ligand>
</feature>
<comment type="similarity">
    <text evidence="2 7">Belongs to the LDH/MDH superfamily. LDH family.</text>
</comment>
<dbReference type="CDD" id="cd05292">
    <property type="entry name" value="LDH_2"/>
    <property type="match status" value="1"/>
</dbReference>
<evidence type="ECO:0000256" key="5">
    <source>
        <dbReference type="ARBA" id="ARBA00023027"/>
    </source>
</evidence>
<comment type="caution">
    <text evidence="7">Lacks conserved residue(s) required for the propagation of feature annotation.</text>
</comment>
<dbReference type="NCBIfam" id="TIGR01771">
    <property type="entry name" value="L-LDH-NAD"/>
    <property type="match status" value="1"/>
</dbReference>
<evidence type="ECO:0000313" key="10">
    <source>
        <dbReference type="EMBL" id="MBP2019421.1"/>
    </source>
</evidence>
<reference evidence="10 11" key="1">
    <citation type="submission" date="2021-03" db="EMBL/GenBank/DDBJ databases">
        <title>Genomic Encyclopedia of Type Strains, Phase IV (KMG-IV): sequencing the most valuable type-strain genomes for metagenomic binning, comparative biology and taxonomic classification.</title>
        <authorList>
            <person name="Goeker M."/>
        </authorList>
    </citation>
    <scope>NUCLEOTIDE SEQUENCE [LARGE SCALE GENOMIC DNA]</scope>
    <source>
        <strain evidence="10 11">DSM 27138</strain>
    </source>
</reference>
<evidence type="ECO:0000256" key="3">
    <source>
        <dbReference type="ARBA" id="ARBA00012967"/>
    </source>
</evidence>
<dbReference type="Pfam" id="PF02866">
    <property type="entry name" value="Ldh_1_C"/>
    <property type="match status" value="1"/>
</dbReference>
<dbReference type="InterPro" id="IPR018177">
    <property type="entry name" value="L-lactate_DH_AS"/>
</dbReference>
<keyword evidence="7" id="KW-0963">Cytoplasm</keyword>
<feature type="binding site" evidence="7">
    <location>
        <position position="151"/>
    </location>
    <ligand>
        <name>beta-D-fructose 1,6-bisphosphate</name>
        <dbReference type="ChEBI" id="CHEBI:32966"/>
        <note>allosteric activator</note>
    </ligand>
</feature>
<feature type="binding site" evidence="7">
    <location>
        <begin position="116"/>
        <end position="118"/>
    </location>
    <ligand>
        <name>NAD(+)</name>
        <dbReference type="ChEBI" id="CHEBI:57540"/>
    </ligand>
</feature>
<feature type="binding site" evidence="7">
    <location>
        <position position="12"/>
    </location>
    <ligand>
        <name>NAD(+)</name>
        <dbReference type="ChEBI" id="CHEBI:57540"/>
    </ligand>
</feature>
<dbReference type="InterPro" id="IPR022383">
    <property type="entry name" value="Lactate/malate_DH_C"/>
</dbReference>
<keyword evidence="11" id="KW-1185">Reference proteome</keyword>
<feature type="binding site" evidence="7">
    <location>
        <begin position="77"/>
        <end position="78"/>
    </location>
    <ligand>
        <name>NAD(+)</name>
        <dbReference type="ChEBI" id="CHEBI:57540"/>
    </ligand>
</feature>
<comment type="pathway">
    <text evidence="1 7">Fermentation; pyruvate fermentation to lactate; (S)-lactate from pyruvate: step 1/1.</text>
</comment>
<dbReference type="RefSeq" id="WP_209467532.1">
    <property type="nucleotide sequence ID" value="NZ_JAGGLG010000028.1"/>
</dbReference>
<feature type="binding site" evidence="7">
    <location>
        <position position="228"/>
    </location>
    <ligand>
        <name>substrate</name>
    </ligand>
</feature>
<evidence type="ECO:0000313" key="11">
    <source>
        <dbReference type="Proteomes" id="UP001519289"/>
    </source>
</evidence>
<evidence type="ECO:0000256" key="2">
    <source>
        <dbReference type="ARBA" id="ARBA00006054"/>
    </source>
</evidence>
<comment type="subunit">
    <text evidence="7">Homotetramer.</text>
</comment>